<evidence type="ECO:0000313" key="3">
    <source>
        <dbReference type="Proteomes" id="UP000184609"/>
    </source>
</evidence>
<protein>
    <submittedName>
        <fullName evidence="2">Uncharacterized protein</fullName>
    </submittedName>
</protein>
<proteinExistence type="predicted"/>
<dbReference type="EMBL" id="FRXN01000002">
    <property type="protein sequence ID" value="SHO61840.1"/>
    <property type="molecule type" value="Genomic_DNA"/>
</dbReference>
<keyword evidence="1" id="KW-1133">Transmembrane helix</keyword>
<name>A0A1M7ZAL6_9BACT</name>
<feature type="transmembrane region" description="Helical" evidence="1">
    <location>
        <begin position="70"/>
        <end position="96"/>
    </location>
</feature>
<organism evidence="2 3">
    <name type="scientific">Algoriphagus zhangzhouensis</name>
    <dbReference type="NCBI Taxonomy" id="1073327"/>
    <lineage>
        <taxon>Bacteria</taxon>
        <taxon>Pseudomonadati</taxon>
        <taxon>Bacteroidota</taxon>
        <taxon>Cytophagia</taxon>
        <taxon>Cytophagales</taxon>
        <taxon>Cyclobacteriaceae</taxon>
        <taxon>Algoriphagus</taxon>
    </lineage>
</organism>
<feature type="transmembrane region" description="Helical" evidence="1">
    <location>
        <begin position="9"/>
        <end position="27"/>
    </location>
</feature>
<keyword evidence="1" id="KW-0472">Membrane</keyword>
<reference evidence="3" key="1">
    <citation type="submission" date="2016-12" db="EMBL/GenBank/DDBJ databases">
        <authorList>
            <person name="Varghese N."/>
            <person name="Submissions S."/>
        </authorList>
    </citation>
    <scope>NUCLEOTIDE SEQUENCE [LARGE SCALE GENOMIC DNA]</scope>
    <source>
        <strain evidence="3">DSM 25035</strain>
    </source>
</reference>
<evidence type="ECO:0000313" key="2">
    <source>
        <dbReference type="EMBL" id="SHO61840.1"/>
    </source>
</evidence>
<evidence type="ECO:0000256" key="1">
    <source>
        <dbReference type="SAM" id="Phobius"/>
    </source>
</evidence>
<dbReference type="RefSeq" id="WP_073571265.1">
    <property type="nucleotide sequence ID" value="NZ_FRXN01000002.1"/>
</dbReference>
<accession>A0A1M7ZAL6</accession>
<dbReference type="Proteomes" id="UP000184609">
    <property type="component" value="Unassembled WGS sequence"/>
</dbReference>
<dbReference type="STRING" id="1073327.SAMN04488108_1609"/>
<keyword evidence="1" id="KW-0812">Transmembrane</keyword>
<dbReference type="AlphaFoldDB" id="A0A1M7ZAL6"/>
<keyword evidence="3" id="KW-1185">Reference proteome</keyword>
<sequence length="102" mass="12047">MTRKTINRLIGYGILTFMAGIILGLSVSKYFQIFIILGSLSSFLGTFYFFKTVNLREEFRKNPKDDILTYFWNAIVFKFWTFTFLIMMIMSIILILRVGFIE</sequence>
<gene>
    <name evidence="2" type="ORF">SAMN04488108_1609</name>
</gene>
<feature type="transmembrane region" description="Helical" evidence="1">
    <location>
        <begin position="33"/>
        <end position="50"/>
    </location>
</feature>